<organism evidence="1 2">
    <name type="scientific">Eutrema salsugineum</name>
    <name type="common">Saltwater cress</name>
    <name type="synonym">Sisymbrium salsugineum</name>
    <dbReference type="NCBI Taxonomy" id="72664"/>
    <lineage>
        <taxon>Eukaryota</taxon>
        <taxon>Viridiplantae</taxon>
        <taxon>Streptophyta</taxon>
        <taxon>Embryophyta</taxon>
        <taxon>Tracheophyta</taxon>
        <taxon>Spermatophyta</taxon>
        <taxon>Magnoliopsida</taxon>
        <taxon>eudicotyledons</taxon>
        <taxon>Gunneridae</taxon>
        <taxon>Pentapetalae</taxon>
        <taxon>rosids</taxon>
        <taxon>malvids</taxon>
        <taxon>Brassicales</taxon>
        <taxon>Brassicaceae</taxon>
        <taxon>Eutremeae</taxon>
        <taxon>Eutrema</taxon>
    </lineage>
</organism>
<dbReference type="EMBL" id="KI517683">
    <property type="protein sequence ID" value="ESQ34544.1"/>
    <property type="molecule type" value="Genomic_DNA"/>
</dbReference>
<protein>
    <submittedName>
        <fullName evidence="1">Uncharacterized protein</fullName>
    </submittedName>
</protein>
<sequence length="76" mass="8689">MLYVLKALAERGHYVMLASPGPGFHSPTTNEIEKWVWYCPNLFNGEKSDFAKEQEAIIESVFPSGKQDEEECCIDY</sequence>
<dbReference type="Proteomes" id="UP000030689">
    <property type="component" value="Unassembled WGS sequence"/>
</dbReference>
<proteinExistence type="predicted"/>
<gene>
    <name evidence="1" type="ORF">EUTSA_v10009247mg</name>
</gene>
<reference evidence="1 2" key="1">
    <citation type="journal article" date="2013" name="Front. Plant Sci.">
        <title>The Reference Genome of the Halophytic Plant Eutrema salsugineum.</title>
        <authorList>
            <person name="Yang R."/>
            <person name="Jarvis D.E."/>
            <person name="Chen H."/>
            <person name="Beilstein M.A."/>
            <person name="Grimwood J."/>
            <person name="Jenkins J."/>
            <person name="Shu S."/>
            <person name="Prochnik S."/>
            <person name="Xin M."/>
            <person name="Ma C."/>
            <person name="Schmutz J."/>
            <person name="Wing R.A."/>
            <person name="Mitchell-Olds T."/>
            <person name="Schumaker K.S."/>
            <person name="Wang X."/>
        </authorList>
    </citation>
    <scope>NUCLEOTIDE SEQUENCE [LARGE SCALE GENOMIC DNA]</scope>
</reference>
<name>V4KTD8_EUTSA</name>
<dbReference type="KEGG" id="eus:EUTSA_v10009247mg"/>
<dbReference type="AlphaFoldDB" id="V4KTD8"/>
<accession>V4KTD8</accession>
<evidence type="ECO:0000313" key="1">
    <source>
        <dbReference type="EMBL" id="ESQ34544.1"/>
    </source>
</evidence>
<dbReference type="Gramene" id="ESQ34544">
    <property type="protein sequence ID" value="ESQ34544"/>
    <property type="gene ID" value="EUTSA_v10009247mg"/>
</dbReference>
<keyword evidence="2" id="KW-1185">Reference proteome</keyword>
<evidence type="ECO:0000313" key="2">
    <source>
        <dbReference type="Proteomes" id="UP000030689"/>
    </source>
</evidence>